<evidence type="ECO:0000256" key="1">
    <source>
        <dbReference type="ARBA" id="ARBA00004141"/>
    </source>
</evidence>
<name>A0A7S1KWU3_ALECA</name>
<feature type="compositionally biased region" description="Low complexity" evidence="5">
    <location>
        <begin position="421"/>
        <end position="435"/>
    </location>
</feature>
<evidence type="ECO:0000256" key="5">
    <source>
        <dbReference type="SAM" id="MobiDB-lite"/>
    </source>
</evidence>
<feature type="transmembrane region" description="Helical" evidence="6">
    <location>
        <begin position="55"/>
        <end position="82"/>
    </location>
</feature>
<gene>
    <name evidence="7" type="ORF">ACAT0790_LOCUS1363</name>
</gene>
<feature type="transmembrane region" description="Helical" evidence="6">
    <location>
        <begin position="246"/>
        <end position="270"/>
    </location>
</feature>
<feature type="transmembrane region" description="Helical" evidence="6">
    <location>
        <begin position="215"/>
        <end position="234"/>
    </location>
</feature>
<dbReference type="PANTHER" id="PTHR11132">
    <property type="entry name" value="SOLUTE CARRIER FAMILY 35"/>
    <property type="match status" value="1"/>
</dbReference>
<evidence type="ECO:0000256" key="4">
    <source>
        <dbReference type="ARBA" id="ARBA00023136"/>
    </source>
</evidence>
<feature type="transmembrane region" description="Helical" evidence="6">
    <location>
        <begin position="321"/>
        <end position="345"/>
    </location>
</feature>
<feature type="transmembrane region" description="Helical" evidence="6">
    <location>
        <begin position="384"/>
        <end position="407"/>
    </location>
</feature>
<proteinExistence type="predicted"/>
<dbReference type="AlphaFoldDB" id="A0A7S1KWU3"/>
<keyword evidence="2 6" id="KW-0812">Transmembrane</keyword>
<reference evidence="7" key="1">
    <citation type="submission" date="2021-01" db="EMBL/GenBank/DDBJ databases">
        <authorList>
            <person name="Corre E."/>
            <person name="Pelletier E."/>
            <person name="Niang G."/>
            <person name="Scheremetjew M."/>
            <person name="Finn R."/>
            <person name="Kale V."/>
            <person name="Holt S."/>
            <person name="Cochrane G."/>
            <person name="Meng A."/>
            <person name="Brown T."/>
            <person name="Cohen L."/>
        </authorList>
    </citation>
    <scope>NUCLEOTIDE SEQUENCE</scope>
    <source>
        <strain evidence="7">OF101</strain>
    </source>
</reference>
<keyword evidence="3 6" id="KW-1133">Transmembrane helix</keyword>
<dbReference type="InterPro" id="IPR050186">
    <property type="entry name" value="TPT_transporter"/>
</dbReference>
<feature type="region of interest" description="Disordered" evidence="5">
    <location>
        <begin position="420"/>
        <end position="445"/>
    </location>
</feature>
<feature type="transmembrane region" description="Helical" evidence="6">
    <location>
        <begin position="154"/>
        <end position="177"/>
    </location>
</feature>
<keyword evidence="4 6" id="KW-0472">Membrane</keyword>
<evidence type="ECO:0000313" key="7">
    <source>
        <dbReference type="EMBL" id="CAD9088006.1"/>
    </source>
</evidence>
<dbReference type="GO" id="GO:0016020">
    <property type="term" value="C:membrane"/>
    <property type="evidence" value="ECO:0007669"/>
    <property type="project" value="UniProtKB-SubCell"/>
</dbReference>
<evidence type="ECO:0000256" key="6">
    <source>
        <dbReference type="SAM" id="Phobius"/>
    </source>
</evidence>
<accession>A0A7S1KWU3</accession>
<organism evidence="7">
    <name type="scientific">Alexandrium catenella</name>
    <name type="common">Red tide dinoflagellate</name>
    <name type="synonym">Gonyaulax catenella</name>
    <dbReference type="NCBI Taxonomy" id="2925"/>
    <lineage>
        <taxon>Eukaryota</taxon>
        <taxon>Sar</taxon>
        <taxon>Alveolata</taxon>
        <taxon>Dinophyceae</taxon>
        <taxon>Gonyaulacales</taxon>
        <taxon>Pyrocystaceae</taxon>
        <taxon>Alexandrium</taxon>
    </lineage>
</organism>
<sequence>MGGGFSDSRPGGSGWRLHTQLENLEYGNVTVFHGGGDVGSVVLHRAGPATKKQMLIPVAALIAGSFLGFTRWSSAGLVLGYFGAQSGLSLYMKLVLSDATVSAELGLKGVPAAFLITGAQQVVAFLAVTAFFLVSCVMAWRWEPKRLTSAREIGTVLCLSLAFAANIGLNNFSLTLVAISLNLVIRSCLPLVTLAMQAVIGIFQPGAFPKVRWSEFGLVAVGVACAGLVTLAELETSKDSTESQHVELGVLVCVVSICAGSLDLILGKVLGKHMGLSALDTTWYMSLPTALALLPAALLVHHPAEWEGFGQVTDREVLAKVFALSPLTLVLVLLSGVFSVSYNVLRYAMVQHLSASHTAFAGNFNKALTIMISLLLGLERVPDGVWSSVMLLSVAGSISAFMAYSVMTAYSPVDKLSGEGAPPAAAALSTSAPRSSRGKAAEFEA</sequence>
<feature type="transmembrane region" description="Helical" evidence="6">
    <location>
        <begin position="183"/>
        <end position="203"/>
    </location>
</feature>
<comment type="subcellular location">
    <subcellularLocation>
        <location evidence="1">Membrane</location>
        <topology evidence="1">Multi-pass membrane protein</topology>
    </subcellularLocation>
</comment>
<evidence type="ECO:0000256" key="3">
    <source>
        <dbReference type="ARBA" id="ARBA00022989"/>
    </source>
</evidence>
<protein>
    <recommendedName>
        <fullName evidence="8">Sugar phosphate transporter domain-containing protein</fullName>
    </recommendedName>
</protein>
<feature type="transmembrane region" description="Helical" evidence="6">
    <location>
        <begin position="122"/>
        <end position="142"/>
    </location>
</feature>
<feature type="transmembrane region" description="Helical" evidence="6">
    <location>
        <begin position="357"/>
        <end position="378"/>
    </location>
</feature>
<feature type="transmembrane region" description="Helical" evidence="6">
    <location>
        <begin position="282"/>
        <end position="301"/>
    </location>
</feature>
<evidence type="ECO:0008006" key="8">
    <source>
        <dbReference type="Google" id="ProtNLM"/>
    </source>
</evidence>
<dbReference type="EMBL" id="HBGE01002208">
    <property type="protein sequence ID" value="CAD9088006.1"/>
    <property type="molecule type" value="Transcribed_RNA"/>
</dbReference>
<evidence type="ECO:0000256" key="2">
    <source>
        <dbReference type="ARBA" id="ARBA00022692"/>
    </source>
</evidence>